<comment type="similarity">
    <text evidence="2">Belongs to the glycosyltransferase 47 family.</text>
</comment>
<evidence type="ECO:0000256" key="1">
    <source>
        <dbReference type="ARBA" id="ARBA00004323"/>
    </source>
</evidence>
<feature type="compositionally biased region" description="Low complexity" evidence="6">
    <location>
        <begin position="47"/>
        <end position="68"/>
    </location>
</feature>
<comment type="subcellular location">
    <subcellularLocation>
        <location evidence="1">Golgi apparatus membrane</location>
        <topology evidence="1">Single-pass type II membrane protein</topology>
    </subcellularLocation>
</comment>
<dbReference type="Pfam" id="PF03016">
    <property type="entry name" value="Exostosin_GT47"/>
    <property type="match status" value="1"/>
</dbReference>
<dbReference type="InterPro" id="IPR040911">
    <property type="entry name" value="Exostosin_GT47"/>
</dbReference>
<evidence type="ECO:0000313" key="9">
    <source>
        <dbReference type="Proteomes" id="UP001396334"/>
    </source>
</evidence>
<evidence type="ECO:0000256" key="3">
    <source>
        <dbReference type="ARBA" id="ARBA00022676"/>
    </source>
</evidence>
<keyword evidence="4" id="KW-0812">Transmembrane</keyword>
<keyword evidence="3" id="KW-0328">Glycosyltransferase</keyword>
<evidence type="ECO:0000256" key="4">
    <source>
        <dbReference type="ARBA" id="ARBA00022968"/>
    </source>
</evidence>
<protein>
    <recommendedName>
        <fullName evidence="7">Exostosin GT47 domain-containing protein</fullName>
    </recommendedName>
</protein>
<comment type="caution">
    <text evidence="8">The sequence shown here is derived from an EMBL/GenBank/DDBJ whole genome shotgun (WGS) entry which is preliminary data.</text>
</comment>
<keyword evidence="5" id="KW-0333">Golgi apparatus</keyword>
<dbReference type="Proteomes" id="UP001396334">
    <property type="component" value="Unassembled WGS sequence"/>
</dbReference>
<dbReference type="PANTHER" id="PTHR11062:SF207">
    <property type="entry name" value="OS07G0188700 PROTEIN"/>
    <property type="match status" value="1"/>
</dbReference>
<dbReference type="EMBL" id="JBBPBN010000509">
    <property type="protein sequence ID" value="KAK8485287.1"/>
    <property type="molecule type" value="Genomic_DNA"/>
</dbReference>
<reference evidence="8 9" key="1">
    <citation type="journal article" date="2024" name="G3 (Bethesda)">
        <title>Genome assembly of Hibiscus sabdariffa L. provides insights into metabolisms of medicinal natural products.</title>
        <authorList>
            <person name="Kim T."/>
        </authorList>
    </citation>
    <scope>NUCLEOTIDE SEQUENCE [LARGE SCALE GENOMIC DNA]</scope>
    <source>
        <strain evidence="8">TK-2024</strain>
        <tissue evidence="8">Old leaves</tissue>
    </source>
</reference>
<sequence length="505" mass="58524">MKVVLFGVVPLILLTAFASLSLVLKVSVWGFTPSKTSPEPSRKEGFSNETAIPTTTTTTNSSVSSPIVPRHRHRHPLQVTTAIDDPPLKHRRRRFWSDLERLEGGLQRARAAIQEAMNGSRLKDPDYSPDGPIYRNAKVFHRSYLEMEKQFKVFIYKEGEVPLFHDGPCRMIYTIEGQFINKMEMDHKFRTHDPHHAHAFFLPYSVTRMRHFLPDLRSFGRIISDYVDVVAGKHPHWNRSHGADHFILACHDWVNLTLSFAHFHPSYNVDSIERSLHEVYGMLYPGPYSSFYVPELVRNSIRALCNANTSERFDPKKDVSIPEINLRSNKLSGLINGGLSSSKRSILAFFAGGNHGAIRPILFEHWKRKDQDIQVFEYLPKGVSYNDLMRKSKYCLCPSGYEVASPRVVESLYNGCVPVLISKDYVQPFSDVLNWKMFSVMVSIEEIPNLKEILMRIPERQYQRMQKRVVQVTRHFELNSTPKRFDIFHMILHSSWLRRLNVRIW</sequence>
<gene>
    <name evidence="8" type="ORF">V6N11_038059</name>
</gene>
<dbReference type="PANTHER" id="PTHR11062">
    <property type="entry name" value="EXOSTOSIN HEPARAN SULFATE GLYCOSYLTRANSFERASE -RELATED"/>
    <property type="match status" value="1"/>
</dbReference>
<accession>A0ABR1ZX52</accession>
<name>A0ABR1ZX52_9ROSI</name>
<evidence type="ECO:0000313" key="8">
    <source>
        <dbReference type="EMBL" id="KAK8485287.1"/>
    </source>
</evidence>
<keyword evidence="9" id="KW-1185">Reference proteome</keyword>
<proteinExistence type="inferred from homology"/>
<evidence type="ECO:0000256" key="6">
    <source>
        <dbReference type="SAM" id="MobiDB-lite"/>
    </source>
</evidence>
<dbReference type="InterPro" id="IPR004263">
    <property type="entry name" value="Exostosin"/>
</dbReference>
<keyword evidence="4" id="KW-0735">Signal-anchor</keyword>
<keyword evidence="3" id="KW-0808">Transferase</keyword>
<evidence type="ECO:0000259" key="7">
    <source>
        <dbReference type="Pfam" id="PF03016"/>
    </source>
</evidence>
<evidence type="ECO:0000256" key="5">
    <source>
        <dbReference type="ARBA" id="ARBA00023034"/>
    </source>
</evidence>
<organism evidence="8 9">
    <name type="scientific">Hibiscus sabdariffa</name>
    <name type="common">roselle</name>
    <dbReference type="NCBI Taxonomy" id="183260"/>
    <lineage>
        <taxon>Eukaryota</taxon>
        <taxon>Viridiplantae</taxon>
        <taxon>Streptophyta</taxon>
        <taxon>Embryophyta</taxon>
        <taxon>Tracheophyta</taxon>
        <taxon>Spermatophyta</taxon>
        <taxon>Magnoliopsida</taxon>
        <taxon>eudicotyledons</taxon>
        <taxon>Gunneridae</taxon>
        <taxon>Pentapetalae</taxon>
        <taxon>rosids</taxon>
        <taxon>malvids</taxon>
        <taxon>Malvales</taxon>
        <taxon>Malvaceae</taxon>
        <taxon>Malvoideae</taxon>
        <taxon>Hibiscus</taxon>
    </lineage>
</organism>
<feature type="domain" description="Exostosin GT47" evidence="7">
    <location>
        <begin position="148"/>
        <end position="456"/>
    </location>
</feature>
<evidence type="ECO:0000256" key="2">
    <source>
        <dbReference type="ARBA" id="ARBA00010271"/>
    </source>
</evidence>
<feature type="region of interest" description="Disordered" evidence="6">
    <location>
        <begin position="34"/>
        <end position="71"/>
    </location>
</feature>